<reference evidence="7" key="1">
    <citation type="journal article" date="2012" name="J. Microbiol. Biotechnol.">
        <title>Ramlibacter ginsenosidimutans sp. nov., with ginsenoside-converting activity.</title>
        <authorList>
            <person name="Wang L."/>
            <person name="An D.S."/>
            <person name="Kim S.G."/>
            <person name="Jin F.X."/>
            <person name="Kim S.C."/>
            <person name="Lee S.T."/>
            <person name="Im W.T."/>
        </authorList>
    </citation>
    <scope>NUCLEOTIDE SEQUENCE</scope>
    <source>
        <strain evidence="7">KACC 17527</strain>
    </source>
</reference>
<protein>
    <submittedName>
        <fullName evidence="7">MFS transporter</fullName>
    </submittedName>
</protein>
<name>A0A934U1K9_9BURK</name>
<evidence type="ECO:0000256" key="5">
    <source>
        <dbReference type="SAM" id="Phobius"/>
    </source>
</evidence>
<comment type="caution">
    <text evidence="7">The sequence shown here is derived from an EMBL/GenBank/DDBJ whole genome shotgun (WGS) entry which is preliminary data.</text>
</comment>
<dbReference type="PROSITE" id="PS50850">
    <property type="entry name" value="MFS"/>
    <property type="match status" value="1"/>
</dbReference>
<dbReference type="Pfam" id="PF07690">
    <property type="entry name" value="MFS_1"/>
    <property type="match status" value="1"/>
</dbReference>
<dbReference type="EMBL" id="JAEPWM010000017">
    <property type="protein sequence ID" value="MBK6009262.1"/>
    <property type="molecule type" value="Genomic_DNA"/>
</dbReference>
<keyword evidence="3 5" id="KW-1133">Transmembrane helix</keyword>
<feature type="transmembrane region" description="Helical" evidence="5">
    <location>
        <begin position="351"/>
        <end position="378"/>
    </location>
</feature>
<dbReference type="Gene3D" id="1.20.1250.20">
    <property type="entry name" value="MFS general substrate transporter like domains"/>
    <property type="match status" value="1"/>
</dbReference>
<dbReference type="PANTHER" id="PTHR23501">
    <property type="entry name" value="MAJOR FACILITATOR SUPERFAMILY"/>
    <property type="match status" value="1"/>
</dbReference>
<dbReference type="RefSeq" id="WP_201177722.1">
    <property type="nucleotide sequence ID" value="NZ_JAEPWM010000017.1"/>
</dbReference>
<feature type="transmembrane region" description="Helical" evidence="5">
    <location>
        <begin position="158"/>
        <end position="179"/>
    </location>
</feature>
<dbReference type="InterPro" id="IPR036259">
    <property type="entry name" value="MFS_trans_sf"/>
</dbReference>
<proteinExistence type="predicted"/>
<feature type="transmembrane region" description="Helical" evidence="5">
    <location>
        <begin position="429"/>
        <end position="447"/>
    </location>
</feature>
<evidence type="ECO:0000256" key="2">
    <source>
        <dbReference type="ARBA" id="ARBA00022692"/>
    </source>
</evidence>
<reference evidence="7" key="2">
    <citation type="submission" date="2021-01" db="EMBL/GenBank/DDBJ databases">
        <authorList>
            <person name="Kang M."/>
        </authorList>
    </citation>
    <scope>NUCLEOTIDE SEQUENCE</scope>
    <source>
        <strain evidence="7">KACC 17527</strain>
    </source>
</reference>
<accession>A0A934U1K9</accession>
<dbReference type="InterPro" id="IPR011701">
    <property type="entry name" value="MFS"/>
</dbReference>
<dbReference type="GO" id="GO:0005886">
    <property type="term" value="C:plasma membrane"/>
    <property type="evidence" value="ECO:0007669"/>
    <property type="project" value="TreeGrafter"/>
</dbReference>
<evidence type="ECO:0000259" key="6">
    <source>
        <dbReference type="PROSITE" id="PS50850"/>
    </source>
</evidence>
<organism evidence="7 8">
    <name type="scientific">Ramlibacter ginsenosidimutans</name>
    <dbReference type="NCBI Taxonomy" id="502333"/>
    <lineage>
        <taxon>Bacteria</taxon>
        <taxon>Pseudomonadati</taxon>
        <taxon>Pseudomonadota</taxon>
        <taxon>Betaproteobacteria</taxon>
        <taxon>Burkholderiales</taxon>
        <taxon>Comamonadaceae</taxon>
        <taxon>Ramlibacter</taxon>
    </lineage>
</organism>
<evidence type="ECO:0000313" key="8">
    <source>
        <dbReference type="Proteomes" id="UP000630528"/>
    </source>
</evidence>
<feature type="transmembrane region" description="Helical" evidence="5">
    <location>
        <begin position="284"/>
        <end position="306"/>
    </location>
</feature>
<comment type="subcellular location">
    <subcellularLocation>
        <location evidence="1">Membrane</location>
        <topology evidence="1">Multi-pass membrane protein</topology>
    </subcellularLocation>
</comment>
<dbReference type="Proteomes" id="UP000630528">
    <property type="component" value="Unassembled WGS sequence"/>
</dbReference>
<dbReference type="GO" id="GO:0022857">
    <property type="term" value="F:transmembrane transporter activity"/>
    <property type="evidence" value="ECO:0007669"/>
    <property type="project" value="InterPro"/>
</dbReference>
<keyword evidence="2 5" id="KW-0812">Transmembrane</keyword>
<feature type="transmembrane region" description="Helical" evidence="5">
    <location>
        <begin position="70"/>
        <end position="89"/>
    </location>
</feature>
<feature type="transmembrane region" description="Helical" evidence="5">
    <location>
        <begin position="399"/>
        <end position="417"/>
    </location>
</feature>
<evidence type="ECO:0000256" key="4">
    <source>
        <dbReference type="ARBA" id="ARBA00023136"/>
    </source>
</evidence>
<feature type="transmembrane region" description="Helical" evidence="5">
    <location>
        <begin position="40"/>
        <end position="58"/>
    </location>
</feature>
<feature type="transmembrane region" description="Helical" evidence="5">
    <location>
        <begin position="218"/>
        <end position="239"/>
    </location>
</feature>
<evidence type="ECO:0000313" key="7">
    <source>
        <dbReference type="EMBL" id="MBK6009262.1"/>
    </source>
</evidence>
<sequence>MHRVTLTVAAALFMLLLDGSILNTSLPAMAQALQVRPLALSAAVTVYLLAGAAMLPLASWLGDRVGFRRLFVGAIALFTLASLLCGLAQGAQELVLARALQGVGGGLMMPVGRTIAMRDARKEDLIGITALLTWPALFAPVLGPPLGGFITTYASWRWNFLLNVPLGALAVVLILRWVPRDRPQAPRPLDVPGAAGAALGLMLLLGGLQWAAHVVGEGAARVEALLTICAGAATLAWTVRHLRRTPHPVVSLAPFEHRTFLVATAAGGTFASMCLQSTPFLLPLLFQLALGRSAVDAGALLLPYFLGNLAMKSVTTPILLRLGFRRVLVGAGIGNAAAIAAFALVGPQTPWLVLVALLVLAGCIRSMLLTGINTLMFADVTPPQRPAAAALATMSMQTAAALGVAVGAIVLAVSASWHGGTRLVLADFHAAFAAMGLFCALATVSFWRMPDDAGAEMTRATAGRSN</sequence>
<feature type="transmembrane region" description="Helical" evidence="5">
    <location>
        <begin position="125"/>
        <end position="146"/>
    </location>
</feature>
<feature type="transmembrane region" description="Helical" evidence="5">
    <location>
        <begin position="95"/>
        <end position="113"/>
    </location>
</feature>
<dbReference type="AlphaFoldDB" id="A0A934U1K9"/>
<keyword evidence="4 5" id="KW-0472">Membrane</keyword>
<dbReference type="InterPro" id="IPR020846">
    <property type="entry name" value="MFS_dom"/>
</dbReference>
<feature type="domain" description="Major facilitator superfamily (MFS) profile" evidence="6">
    <location>
        <begin position="4"/>
        <end position="454"/>
    </location>
</feature>
<dbReference type="Gene3D" id="1.20.1720.10">
    <property type="entry name" value="Multidrug resistance protein D"/>
    <property type="match status" value="1"/>
</dbReference>
<keyword evidence="8" id="KW-1185">Reference proteome</keyword>
<dbReference type="SUPFAM" id="SSF103473">
    <property type="entry name" value="MFS general substrate transporter"/>
    <property type="match status" value="1"/>
</dbReference>
<gene>
    <name evidence="7" type="ORF">JJB11_24450</name>
</gene>
<feature type="transmembrane region" description="Helical" evidence="5">
    <location>
        <begin position="327"/>
        <end position="345"/>
    </location>
</feature>
<feature type="transmembrane region" description="Helical" evidence="5">
    <location>
        <begin position="191"/>
        <end position="212"/>
    </location>
</feature>
<evidence type="ECO:0000256" key="1">
    <source>
        <dbReference type="ARBA" id="ARBA00004141"/>
    </source>
</evidence>
<evidence type="ECO:0000256" key="3">
    <source>
        <dbReference type="ARBA" id="ARBA00022989"/>
    </source>
</evidence>
<dbReference type="PANTHER" id="PTHR23501:SF1">
    <property type="entry name" value="TRANSPORT PROTEIN HSRA-RELATED"/>
    <property type="match status" value="1"/>
</dbReference>